<keyword evidence="7" id="KW-1185">Reference proteome</keyword>
<dbReference type="PANTHER" id="PTHR24300">
    <property type="entry name" value="CYTOCHROME P450 508A4-RELATED"/>
    <property type="match status" value="1"/>
</dbReference>
<accession>A0ABM1B3R7</accession>
<dbReference type="SUPFAM" id="SSF48264">
    <property type="entry name" value="Cytochrome P450"/>
    <property type="match status" value="1"/>
</dbReference>
<keyword evidence="3 5" id="KW-0408">Iron</keyword>
<dbReference type="PRINTS" id="PR00385">
    <property type="entry name" value="P450"/>
</dbReference>
<reference evidence="8" key="1">
    <citation type="submission" date="2025-08" db="UniProtKB">
        <authorList>
            <consortium name="RefSeq"/>
        </authorList>
    </citation>
    <scope>IDENTIFICATION</scope>
    <source>
        <tissue evidence="8">Muscle</tissue>
    </source>
</reference>
<organism evidence="7 8">
    <name type="scientific">Limulus polyphemus</name>
    <name type="common">Atlantic horseshoe crab</name>
    <dbReference type="NCBI Taxonomy" id="6850"/>
    <lineage>
        <taxon>Eukaryota</taxon>
        <taxon>Metazoa</taxon>
        <taxon>Ecdysozoa</taxon>
        <taxon>Arthropoda</taxon>
        <taxon>Chelicerata</taxon>
        <taxon>Merostomata</taxon>
        <taxon>Xiphosura</taxon>
        <taxon>Limulidae</taxon>
        <taxon>Limulus</taxon>
    </lineage>
</organism>
<dbReference type="InterPro" id="IPR050182">
    <property type="entry name" value="Cytochrome_P450_fam2"/>
</dbReference>
<keyword evidence="5" id="KW-0560">Oxidoreductase</keyword>
<dbReference type="Proteomes" id="UP000694941">
    <property type="component" value="Unplaced"/>
</dbReference>
<name>A0ABM1B3R7_LIMPO</name>
<dbReference type="Gene3D" id="1.10.630.10">
    <property type="entry name" value="Cytochrome P450"/>
    <property type="match status" value="1"/>
</dbReference>
<evidence type="ECO:0000256" key="3">
    <source>
        <dbReference type="ARBA" id="ARBA00023004"/>
    </source>
</evidence>
<evidence type="ECO:0000313" key="7">
    <source>
        <dbReference type="Proteomes" id="UP000694941"/>
    </source>
</evidence>
<dbReference type="InterPro" id="IPR036396">
    <property type="entry name" value="Cyt_P450_sf"/>
</dbReference>
<dbReference type="RefSeq" id="XP_013774211.1">
    <property type="nucleotide sequence ID" value="XM_013918757.2"/>
</dbReference>
<feature type="transmembrane region" description="Helical" evidence="6">
    <location>
        <begin position="9"/>
        <end position="28"/>
    </location>
</feature>
<gene>
    <name evidence="8" type="primary">LOC106459164</name>
</gene>
<keyword evidence="4 5" id="KW-0503">Monooxygenase</keyword>
<dbReference type="InterPro" id="IPR017972">
    <property type="entry name" value="Cyt_P450_CS"/>
</dbReference>
<keyword evidence="5" id="KW-0349">Heme</keyword>
<evidence type="ECO:0000256" key="6">
    <source>
        <dbReference type="SAM" id="Phobius"/>
    </source>
</evidence>
<dbReference type="InterPro" id="IPR001128">
    <property type="entry name" value="Cyt_P450"/>
</dbReference>
<keyword evidence="6" id="KW-0812">Transmembrane</keyword>
<dbReference type="InterPro" id="IPR002401">
    <property type="entry name" value="Cyt_P450_E_grp-I"/>
</dbReference>
<sequence>MISGVQEYISFPIFIITVVVGLLILHLLKSRPTNIPPGPVGLPFVGYLPFLGSEPHLTLRNLAEKYGDILSFSICGKTVVYLNNYEVIREAFLKRGDEFAGRPQYPSFFRWLTDGTGIIQDEGRQWQEHRRFALHTLRDFGFGKLSLEGRVQEITKDILNTLKETKAMPYDVSTLLANSTANVISSLMFDKHYDYQNPEFLQLRNLTQTFLYAIPGLGSFIPRTYMNYLPSILLPTFKTINGVKKEFHEFVEKIIREHESTYQEANLRDYVDVYLEQKYRAEREERIDESTFTLKRLAAISLNMFLAGTETTSNTLYWGMKLMTFHPGIQDRVYKEIVEVVGKERLPSMVDRNNMPYTEATIMEIQRFANIVPLGIAHSNPEQTTLRGYTIPKRCVLLANLWNVHRDPKYWPEPEKFDPSRFLSSDGKVVKRESFIPFSIGKRICLGETLAKMELFLFFTAILQQFHIKAPEGDLKTFDRYTSIVRLLKPFKIVAVARD</sequence>
<dbReference type="PANTHER" id="PTHR24300:SF403">
    <property type="entry name" value="CYTOCHROME P450 306A1"/>
    <property type="match status" value="1"/>
</dbReference>
<keyword evidence="2 5" id="KW-0479">Metal-binding</keyword>
<comment type="similarity">
    <text evidence="1 5">Belongs to the cytochrome P450 family.</text>
</comment>
<dbReference type="GeneID" id="106459164"/>
<evidence type="ECO:0000256" key="4">
    <source>
        <dbReference type="ARBA" id="ARBA00023033"/>
    </source>
</evidence>
<evidence type="ECO:0000256" key="5">
    <source>
        <dbReference type="RuleBase" id="RU000461"/>
    </source>
</evidence>
<evidence type="ECO:0000256" key="1">
    <source>
        <dbReference type="ARBA" id="ARBA00010617"/>
    </source>
</evidence>
<evidence type="ECO:0000313" key="8">
    <source>
        <dbReference type="RefSeq" id="XP_013774211.1"/>
    </source>
</evidence>
<protein>
    <submittedName>
        <fullName evidence="8">Cytochrome P450 2U1-like</fullName>
    </submittedName>
</protein>
<proteinExistence type="inferred from homology"/>
<keyword evidence="6" id="KW-0472">Membrane</keyword>
<dbReference type="Pfam" id="PF00067">
    <property type="entry name" value="p450"/>
    <property type="match status" value="1"/>
</dbReference>
<evidence type="ECO:0000256" key="2">
    <source>
        <dbReference type="ARBA" id="ARBA00022723"/>
    </source>
</evidence>
<dbReference type="PRINTS" id="PR00463">
    <property type="entry name" value="EP450I"/>
</dbReference>
<keyword evidence="6" id="KW-1133">Transmembrane helix</keyword>
<dbReference type="PROSITE" id="PS00086">
    <property type="entry name" value="CYTOCHROME_P450"/>
    <property type="match status" value="1"/>
</dbReference>